<dbReference type="InterPro" id="IPR057855">
    <property type="entry name" value="Beta-prop_WDR19_1st"/>
</dbReference>
<dbReference type="SUPFAM" id="SSF48452">
    <property type="entry name" value="TPR-like"/>
    <property type="match status" value="1"/>
</dbReference>
<evidence type="ECO:0000313" key="14">
    <source>
        <dbReference type="EMBL" id="KOO21300.1"/>
    </source>
</evidence>
<dbReference type="Pfam" id="PF24762">
    <property type="entry name" value="TPR_IF140-IFT172"/>
    <property type="match status" value="1"/>
</dbReference>
<evidence type="ECO:0000256" key="1">
    <source>
        <dbReference type="ARBA" id="ARBA00004120"/>
    </source>
</evidence>
<dbReference type="InterPro" id="IPR001680">
    <property type="entry name" value="WD40_rpt"/>
</dbReference>
<evidence type="ECO:0000259" key="12">
    <source>
        <dbReference type="Pfam" id="PF23389"/>
    </source>
</evidence>
<feature type="domain" description="WDR19 first beta-propeller" evidence="12">
    <location>
        <begin position="65"/>
        <end position="392"/>
    </location>
</feature>
<evidence type="ECO:0000256" key="6">
    <source>
        <dbReference type="ARBA" id="ARBA00022803"/>
    </source>
</evidence>
<evidence type="ECO:0000256" key="2">
    <source>
        <dbReference type="ARBA" id="ARBA00022490"/>
    </source>
</evidence>
<keyword evidence="15" id="KW-1185">Reference proteome</keyword>
<sequence>MTIAETEQLYALGYVSFHVGFEMMRVLCEAEGARCIAATSCQGQPRFAAKRLFSLEAQTHGKGQVICAWHPQGIFLATCGANKIVNVFNRQGGPHAEIPLEGAGQCLQLEWDVEGEKLAILQQNSAIIRLWDANMNTESSVDTNARIDKGEVLTFIKWAANAPLLAIGNQKGTLCLYDKRTLKKQSLLGKHTKRITSGAWNERDELILASEDKQLTLSDQAGLTLMQQAVRGDPSELRIAGSFISTIISRVTLAIFELKDGDQLRSVAELSFPKQHGAIVAYEWVGAAFVSIGFESGWMVVYDVRRGSTPSEVFSHKLFSSNGTALAVSERLRRAAMCAGNAVKVVALGGTDASAYGELPDESVVLKTDGGQLQHLQWTRDGQILTVASSTGCVYNFLASLPVLASTHGTRYMYLTSLLEVSVVDSAKPEAEPLVVTVQMEPDFAALGPTHVALGMNNHVLFHDLRDAGCPLAHEKEYLGTVDAIHLNADYVAVLSSGRISLEALLGPDSGNGIASRDLPDDKQQRDVSCLALTAEFLIYGTRRGTITYVYLPELAQVSEFRHDSPVTACFPNASGTRVAFVDAAGLGHLLSPIDESVLPIPQLPMANAGHKILWDLSDPTLFVAFGVGFYSVYLYKPHSVYGAAVTAIATDQRLASPHLSPIMLKGGTLTCQEPNGTISAVVLSTHEAIVQLDQRGGATPEKLMLCFKQSVALGRLSRAWDLAMTLKEAALFVQLGHAAMTLIDLPMATRCYRHLGDAGMVMALQKLEGLEDQHLLSGHLAIMFDDHAVAQDHFLQSSRPLAALEMRRDLLHWEQALKLAKTLAPDQVPMIAREFAKQLEFREQYEQALNMYQRGLGDAPVSTGRSWARDGTHERLCRVGIAKMSVRIGEASRGVALALEGADRECCRECAVLLEALKQWNDAARLYETGEQLDKAAAIYIKTKNWGAVAPLMAKIASPKLHSEFAKAKEAEGSMQEAVTAYERANDLDSVVRLLLLPALEQPDRAMAIVRETKSPQGALLVAQHCQARGDFRGAIEFLVLAKRPTEAFELAGKHDQMEVYTQSLGGAGTHEENQKVALYYEGKADALKAGEFWFACKEYAKALRLFLQCSERAVDQAIEVVGRARSDMLTHQLIDFLMGETDGVPKDPNYIFRLYMALGNYPQAAKTAIIIARQEQELGNYRIAHGILFDTHRELTAQRIRVPQELALNLMLLHSYVLVRPLTKLGDHLSGARMLIRVCKHISRFPMHIVPIMTSTVIECHRSGLRGASFEHATTLMRPEYRSQIGEAYKRKIEAIVRKPGEREDIEEPETPSPFDPNARVAETVLECPSTRNTIPYCIATGRHIVLSDLTTCPSCSFPALYSGFTALIEAERQCPMCMQEVSPHSIRRFEEEEAKEWLAKYTKQDSKQSGQAAK</sequence>
<keyword evidence="7" id="KW-0969">Cilium</keyword>
<evidence type="ECO:0000256" key="8">
    <source>
        <dbReference type="ARBA" id="ARBA00023212"/>
    </source>
</evidence>
<dbReference type="InterPro" id="IPR056170">
    <property type="entry name" value="Znf_IFT121-like"/>
</dbReference>
<dbReference type="GO" id="GO:0035721">
    <property type="term" value="P:intraciliary retrograde transport"/>
    <property type="evidence" value="ECO:0007669"/>
    <property type="project" value="InterPro"/>
</dbReference>
<dbReference type="InterPro" id="IPR011990">
    <property type="entry name" value="TPR-like_helical_dom_sf"/>
</dbReference>
<dbReference type="Pfam" id="PF23389">
    <property type="entry name" value="Beta-prop_WDR19_1st"/>
    <property type="match status" value="1"/>
</dbReference>
<keyword evidence="4" id="KW-0677">Repeat</keyword>
<feature type="domain" description="IF140/IFT172/WDR19 TPR" evidence="13">
    <location>
        <begin position="908"/>
        <end position="1120"/>
    </location>
</feature>
<dbReference type="InterPro" id="IPR040379">
    <property type="entry name" value="WDR19/dyf-2"/>
</dbReference>
<evidence type="ECO:0000256" key="3">
    <source>
        <dbReference type="ARBA" id="ARBA00022574"/>
    </source>
</evidence>
<keyword evidence="8" id="KW-0206">Cytoskeleton</keyword>
<keyword evidence="5" id="KW-0970">Cilium biogenesis/degradation</keyword>
<evidence type="ECO:0000259" key="13">
    <source>
        <dbReference type="Pfam" id="PF24762"/>
    </source>
</evidence>
<dbReference type="Gene3D" id="1.25.40.470">
    <property type="match status" value="2"/>
</dbReference>
<dbReference type="Pfam" id="PF23145">
    <property type="entry name" value="Zf_2nd_IFT121"/>
    <property type="match status" value="1"/>
</dbReference>
<dbReference type="PANTHER" id="PTHR14920">
    <property type="entry name" value="OSMOTIC AVOIDANCE ABNORMAL PROTEIN 1/WD REPEAT MEMBRANE PROTEIN"/>
    <property type="match status" value="1"/>
</dbReference>
<dbReference type="InterPro" id="IPR056168">
    <property type="entry name" value="TPR_IF140/IFT172/WDR19"/>
</dbReference>
<feature type="domain" description="WDR19 WD40 repeat" evidence="10">
    <location>
        <begin position="413"/>
        <end position="687"/>
    </location>
</feature>
<dbReference type="Pfam" id="PF15911">
    <property type="entry name" value="Beta-prop_WDR19_2nd"/>
    <property type="match status" value="1"/>
</dbReference>
<dbReference type="Gene3D" id="2.130.10.10">
    <property type="entry name" value="YVTN repeat-like/Quinoprotein amine dehydrogenase"/>
    <property type="match status" value="1"/>
</dbReference>
<feature type="domain" description="IFT121-like zinc finger" evidence="11">
    <location>
        <begin position="1338"/>
        <end position="1383"/>
    </location>
</feature>
<dbReference type="InterPro" id="IPR039468">
    <property type="entry name" value="WDR19_WD40_rpt"/>
</dbReference>
<comment type="caution">
    <text evidence="14">The sequence shown here is derived from an EMBL/GenBank/DDBJ whole genome shotgun (WGS) entry which is preliminary data.</text>
</comment>
<proteinExistence type="predicted"/>
<dbReference type="OrthoDB" id="10250638at2759"/>
<dbReference type="SMART" id="SM00320">
    <property type="entry name" value="WD40"/>
    <property type="match status" value="3"/>
</dbReference>
<dbReference type="SUPFAM" id="SSF50978">
    <property type="entry name" value="WD40 repeat-like"/>
    <property type="match status" value="1"/>
</dbReference>
<accession>A0A0M0J490</accession>
<name>A0A0M0J490_9EUKA</name>
<evidence type="ECO:0000259" key="11">
    <source>
        <dbReference type="Pfam" id="PF23145"/>
    </source>
</evidence>
<dbReference type="GO" id="GO:0060271">
    <property type="term" value="P:cilium assembly"/>
    <property type="evidence" value="ECO:0007669"/>
    <property type="project" value="TreeGrafter"/>
</dbReference>
<dbReference type="EMBL" id="JWZX01003373">
    <property type="protein sequence ID" value="KOO21300.1"/>
    <property type="molecule type" value="Genomic_DNA"/>
</dbReference>
<dbReference type="Proteomes" id="UP000037460">
    <property type="component" value="Unassembled WGS sequence"/>
</dbReference>
<keyword evidence="6" id="KW-0802">TPR repeat</keyword>
<evidence type="ECO:0000256" key="5">
    <source>
        <dbReference type="ARBA" id="ARBA00022794"/>
    </source>
</evidence>
<evidence type="ECO:0000256" key="9">
    <source>
        <dbReference type="ARBA" id="ARBA00023273"/>
    </source>
</evidence>
<dbReference type="PANTHER" id="PTHR14920:SF0">
    <property type="entry name" value="WD REPEAT DOMAIN 19"/>
    <property type="match status" value="1"/>
</dbReference>
<dbReference type="InterPro" id="IPR015943">
    <property type="entry name" value="WD40/YVTN_repeat-like_dom_sf"/>
</dbReference>
<dbReference type="GO" id="GO:0005929">
    <property type="term" value="C:cilium"/>
    <property type="evidence" value="ECO:0007669"/>
    <property type="project" value="UniProtKB-ARBA"/>
</dbReference>
<evidence type="ECO:0000256" key="4">
    <source>
        <dbReference type="ARBA" id="ARBA00022737"/>
    </source>
</evidence>
<comment type="subcellular location">
    <subcellularLocation>
        <location evidence="1">Cytoplasm</location>
        <location evidence="1">Cytoskeleton</location>
        <location evidence="1">Cilium basal body</location>
    </subcellularLocation>
</comment>
<evidence type="ECO:0000256" key="7">
    <source>
        <dbReference type="ARBA" id="ARBA00023069"/>
    </source>
</evidence>
<dbReference type="InterPro" id="IPR036322">
    <property type="entry name" value="WD40_repeat_dom_sf"/>
</dbReference>
<organism evidence="14 15">
    <name type="scientific">Chrysochromulina tobinii</name>
    <dbReference type="NCBI Taxonomy" id="1460289"/>
    <lineage>
        <taxon>Eukaryota</taxon>
        <taxon>Haptista</taxon>
        <taxon>Haptophyta</taxon>
        <taxon>Prymnesiophyceae</taxon>
        <taxon>Prymnesiales</taxon>
        <taxon>Chrysochromulinaceae</taxon>
        <taxon>Chrysochromulina</taxon>
    </lineage>
</organism>
<reference evidence="15" key="1">
    <citation type="journal article" date="2015" name="PLoS Genet.">
        <title>Genome Sequence and Transcriptome Analyses of Chrysochromulina tobin: Metabolic Tools for Enhanced Algal Fitness in the Prominent Order Prymnesiales (Haptophyceae).</title>
        <authorList>
            <person name="Hovde B.T."/>
            <person name="Deodato C.R."/>
            <person name="Hunsperger H.M."/>
            <person name="Ryken S.A."/>
            <person name="Yost W."/>
            <person name="Jha R.K."/>
            <person name="Patterson J."/>
            <person name="Monnat R.J. Jr."/>
            <person name="Barlow S.B."/>
            <person name="Starkenburg S.R."/>
            <person name="Cattolico R.A."/>
        </authorList>
    </citation>
    <scope>NUCLEOTIDE SEQUENCE</scope>
    <source>
        <strain evidence="15">CCMP291</strain>
    </source>
</reference>
<evidence type="ECO:0000313" key="15">
    <source>
        <dbReference type="Proteomes" id="UP000037460"/>
    </source>
</evidence>
<dbReference type="SUPFAM" id="SSF69322">
    <property type="entry name" value="Tricorn protease domain 2"/>
    <property type="match status" value="1"/>
</dbReference>
<keyword evidence="3" id="KW-0853">WD repeat</keyword>
<keyword evidence="9" id="KW-0966">Cell projection</keyword>
<dbReference type="GO" id="GO:0030991">
    <property type="term" value="C:intraciliary transport particle A"/>
    <property type="evidence" value="ECO:0007669"/>
    <property type="project" value="TreeGrafter"/>
</dbReference>
<gene>
    <name evidence="14" type="ORF">Ctob_000145</name>
</gene>
<evidence type="ECO:0000259" key="10">
    <source>
        <dbReference type="Pfam" id="PF15911"/>
    </source>
</evidence>
<keyword evidence="2" id="KW-0963">Cytoplasm</keyword>
<protein>
    <submittedName>
        <fullName evidence="14">Wd repeat-containing protein 19</fullName>
    </submittedName>
</protein>